<dbReference type="GO" id="GO:0016987">
    <property type="term" value="F:sigma factor activity"/>
    <property type="evidence" value="ECO:0007669"/>
    <property type="project" value="UniProtKB-KW"/>
</dbReference>
<keyword evidence="3" id="KW-0731">Sigma factor</keyword>
<evidence type="ECO:0000313" key="7">
    <source>
        <dbReference type="Proteomes" id="UP001330184"/>
    </source>
</evidence>
<dbReference type="GO" id="GO:0003677">
    <property type="term" value="F:DNA binding"/>
    <property type="evidence" value="ECO:0007669"/>
    <property type="project" value="InterPro"/>
</dbReference>
<dbReference type="InterPro" id="IPR014284">
    <property type="entry name" value="RNA_pol_sigma-70_dom"/>
</dbReference>
<dbReference type="PANTHER" id="PTHR43133:SF46">
    <property type="entry name" value="RNA POLYMERASE SIGMA-70 FACTOR ECF SUBFAMILY"/>
    <property type="match status" value="1"/>
</dbReference>
<keyword evidence="2" id="KW-0805">Transcription regulation</keyword>
<dbReference type="AlphaFoldDB" id="A0AA48KL74"/>
<sequence>MDQIGVIYNSNIDDLFAYGTRLGFNKEEVMDAIHNIFHKIMLKNSLSELDNVKSYLFKSLRNELFNEFKRSRRVTLVGDEEGVLPFELQVNVEELLIEDEFKAQLKSKIEKTLRKITPRQREIIYLRYTQEYGYQEISEILGIGVPACRNLILKALRQLRDSDVKYFLFLCIRSQQFNNILTFL</sequence>
<evidence type="ECO:0000313" key="6">
    <source>
        <dbReference type="EMBL" id="BDW91849.1"/>
    </source>
</evidence>
<dbReference type="InterPro" id="IPR013249">
    <property type="entry name" value="RNA_pol_sigma70_r4_t2"/>
</dbReference>
<name>A0AA48KL74_9FLAO</name>
<evidence type="ECO:0000256" key="1">
    <source>
        <dbReference type="ARBA" id="ARBA00010641"/>
    </source>
</evidence>
<dbReference type="GO" id="GO:0006352">
    <property type="term" value="P:DNA-templated transcription initiation"/>
    <property type="evidence" value="ECO:0007669"/>
    <property type="project" value="InterPro"/>
</dbReference>
<feature type="domain" description="RNA polymerase sigma factor 70 region 4 type 2" evidence="5">
    <location>
        <begin position="108"/>
        <end position="159"/>
    </location>
</feature>
<dbReference type="PANTHER" id="PTHR43133">
    <property type="entry name" value="RNA POLYMERASE ECF-TYPE SIGMA FACTO"/>
    <property type="match status" value="1"/>
</dbReference>
<dbReference type="GO" id="GO:0000428">
    <property type="term" value="C:DNA-directed RNA polymerase complex"/>
    <property type="evidence" value="ECO:0007669"/>
    <property type="project" value="UniProtKB-KW"/>
</dbReference>
<dbReference type="InterPro" id="IPR013325">
    <property type="entry name" value="RNA_pol_sigma_r2"/>
</dbReference>
<evidence type="ECO:0000256" key="2">
    <source>
        <dbReference type="ARBA" id="ARBA00023015"/>
    </source>
</evidence>
<dbReference type="InterPro" id="IPR039425">
    <property type="entry name" value="RNA_pol_sigma-70-like"/>
</dbReference>
<reference evidence="6 7" key="1">
    <citation type="submission" date="2023-01" db="EMBL/GenBank/DDBJ databases">
        <title>Complete genome sequence of Muricauda aquimarina strain IFOP_LL357.</title>
        <authorList>
            <person name="Gajardo G."/>
            <person name="Ueki S."/>
            <person name="Maruyama F."/>
        </authorList>
    </citation>
    <scope>NUCLEOTIDE SEQUENCE [LARGE SCALE GENOMIC DNA]</scope>
    <source>
        <strain evidence="6 7">IFOP_LL357</strain>
    </source>
</reference>
<evidence type="ECO:0000256" key="3">
    <source>
        <dbReference type="ARBA" id="ARBA00023082"/>
    </source>
</evidence>
<dbReference type="RefSeq" id="WP_224837359.1">
    <property type="nucleotide sequence ID" value="NZ_AP027268.1"/>
</dbReference>
<dbReference type="NCBIfam" id="TIGR02937">
    <property type="entry name" value="sigma70-ECF"/>
    <property type="match status" value="1"/>
</dbReference>
<dbReference type="CDD" id="cd06171">
    <property type="entry name" value="Sigma70_r4"/>
    <property type="match status" value="1"/>
</dbReference>
<dbReference type="SUPFAM" id="SSF88946">
    <property type="entry name" value="Sigma2 domain of RNA polymerase sigma factors"/>
    <property type="match status" value="1"/>
</dbReference>
<keyword evidence="6" id="KW-0240">DNA-directed RNA polymerase</keyword>
<dbReference type="Proteomes" id="UP001330184">
    <property type="component" value="Chromosome"/>
</dbReference>
<dbReference type="InterPro" id="IPR036388">
    <property type="entry name" value="WH-like_DNA-bd_sf"/>
</dbReference>
<protein>
    <submittedName>
        <fullName evidence="6">DNA-directed RNA polymerase sigma-70 factor</fullName>
    </submittedName>
</protein>
<keyword evidence="4" id="KW-0804">Transcription</keyword>
<evidence type="ECO:0000256" key="4">
    <source>
        <dbReference type="ARBA" id="ARBA00023163"/>
    </source>
</evidence>
<dbReference type="EMBL" id="AP027268">
    <property type="protein sequence ID" value="BDW91849.1"/>
    <property type="molecule type" value="Genomic_DNA"/>
</dbReference>
<accession>A0AA48KL74</accession>
<dbReference type="Gene3D" id="1.10.10.10">
    <property type="entry name" value="Winged helix-like DNA-binding domain superfamily/Winged helix DNA-binding domain"/>
    <property type="match status" value="1"/>
</dbReference>
<organism evidence="6 7">
    <name type="scientific">Flagellimonas marinaquae</name>
    <dbReference type="NCBI Taxonomy" id="254955"/>
    <lineage>
        <taxon>Bacteria</taxon>
        <taxon>Pseudomonadati</taxon>
        <taxon>Bacteroidota</taxon>
        <taxon>Flavobacteriia</taxon>
        <taxon>Flavobacteriales</taxon>
        <taxon>Flavobacteriaceae</taxon>
        <taxon>Flagellimonas</taxon>
    </lineage>
</organism>
<keyword evidence="7" id="KW-1185">Reference proteome</keyword>
<gene>
    <name evidence="6" type="ORF">MACH07_06810</name>
</gene>
<comment type="similarity">
    <text evidence="1">Belongs to the sigma-70 factor family. ECF subfamily.</text>
</comment>
<proteinExistence type="inferred from homology"/>
<dbReference type="SUPFAM" id="SSF88659">
    <property type="entry name" value="Sigma3 and sigma4 domains of RNA polymerase sigma factors"/>
    <property type="match status" value="1"/>
</dbReference>
<dbReference type="Pfam" id="PF08281">
    <property type="entry name" value="Sigma70_r4_2"/>
    <property type="match status" value="1"/>
</dbReference>
<dbReference type="InterPro" id="IPR013324">
    <property type="entry name" value="RNA_pol_sigma_r3/r4-like"/>
</dbReference>
<evidence type="ECO:0000259" key="5">
    <source>
        <dbReference type="Pfam" id="PF08281"/>
    </source>
</evidence>